<evidence type="ECO:0000256" key="4">
    <source>
        <dbReference type="ARBA" id="ARBA00022980"/>
    </source>
</evidence>
<dbReference type="PANTHER" id="PTHR15893:SF0">
    <property type="entry name" value="LARGE RIBOSOMAL SUBUNIT PROTEIN BL27M"/>
    <property type="match status" value="1"/>
</dbReference>
<name>A0A8C2MLB9_CRIGR</name>
<dbReference type="Pfam" id="PF01016">
    <property type="entry name" value="Ribosomal_L27"/>
    <property type="match status" value="1"/>
</dbReference>
<reference evidence="9" key="2">
    <citation type="submission" date="2025-09" db="UniProtKB">
        <authorList>
            <consortium name="Ensembl"/>
        </authorList>
    </citation>
    <scope>IDENTIFICATION</scope>
</reference>
<dbReference type="GO" id="GO:0003735">
    <property type="term" value="F:structural constituent of ribosome"/>
    <property type="evidence" value="ECO:0007669"/>
    <property type="project" value="InterPro"/>
</dbReference>
<reference evidence="9" key="1">
    <citation type="submission" date="2025-08" db="UniProtKB">
        <authorList>
            <consortium name="Ensembl"/>
        </authorList>
    </citation>
    <scope>IDENTIFICATION</scope>
</reference>
<dbReference type="Gene3D" id="2.40.50.100">
    <property type="match status" value="1"/>
</dbReference>
<dbReference type="Proteomes" id="UP000694386">
    <property type="component" value="Unplaced"/>
</dbReference>
<keyword evidence="5" id="KW-0496">Mitochondrion</keyword>
<evidence type="ECO:0000256" key="1">
    <source>
        <dbReference type="ARBA" id="ARBA00004173"/>
    </source>
</evidence>
<dbReference type="InterPro" id="IPR001684">
    <property type="entry name" value="Ribosomal_bL27"/>
</dbReference>
<dbReference type="PRINTS" id="PR00063">
    <property type="entry name" value="RIBOSOMALL27"/>
</dbReference>
<dbReference type="FunFam" id="2.40.50.100:FF:000031">
    <property type="entry name" value="39S ribosomal protein L27, mitochondrial"/>
    <property type="match status" value="1"/>
</dbReference>
<evidence type="ECO:0000256" key="8">
    <source>
        <dbReference type="ARBA" id="ARBA00076963"/>
    </source>
</evidence>
<accession>A0A8C2MLB9</accession>
<evidence type="ECO:0000256" key="2">
    <source>
        <dbReference type="ARBA" id="ARBA00010797"/>
    </source>
</evidence>
<keyword evidence="3" id="KW-0809">Transit peptide</keyword>
<comment type="similarity">
    <text evidence="2">Belongs to the bacterial ribosomal protein bL27 family.</text>
</comment>
<dbReference type="GO" id="GO:0005762">
    <property type="term" value="C:mitochondrial large ribosomal subunit"/>
    <property type="evidence" value="ECO:0007669"/>
    <property type="project" value="Ensembl"/>
</dbReference>
<evidence type="ECO:0000313" key="10">
    <source>
        <dbReference type="Proteomes" id="UP000694386"/>
    </source>
</evidence>
<protein>
    <recommendedName>
        <fullName evidence="7">Large ribosomal subunit protein bL27m</fullName>
    </recommendedName>
    <alternativeName>
        <fullName evidence="8">39S ribosomal protein L27, mitochondrial</fullName>
    </alternativeName>
</protein>
<dbReference type="Ensembl" id="ENSCGRT00001023778.1">
    <property type="protein sequence ID" value="ENSCGRP00001019534.1"/>
    <property type="gene ID" value="ENSCGRG00001018944.1"/>
</dbReference>
<dbReference type="GO" id="GO:0005743">
    <property type="term" value="C:mitochondrial inner membrane"/>
    <property type="evidence" value="ECO:0007669"/>
    <property type="project" value="UniProtKB-ARBA"/>
</dbReference>
<sequence>MIHRGKERAPCLGASLSNVSVFSALIALLSPTAATALAVRYASKKTGGSSKNLGGKSRGKHYGIKKMEGHYVYAGNILGTQRQFRWHPGAHVGLGKNKCLYALEEGTVRYTKEVYVPNPQNKDAVDLVTSLPKGAVLYKTFVHVVPAKPEGTFRLVAML</sequence>
<proteinExistence type="inferred from homology"/>
<evidence type="ECO:0000313" key="9">
    <source>
        <dbReference type="Ensembl" id="ENSCGRP00001019534.1"/>
    </source>
</evidence>
<evidence type="ECO:0000256" key="3">
    <source>
        <dbReference type="ARBA" id="ARBA00022946"/>
    </source>
</evidence>
<keyword evidence="4" id="KW-0689">Ribosomal protein</keyword>
<keyword evidence="6" id="KW-0687">Ribonucleoprotein</keyword>
<dbReference type="GO" id="GO:0006412">
    <property type="term" value="P:translation"/>
    <property type="evidence" value="ECO:0007669"/>
    <property type="project" value="InterPro"/>
</dbReference>
<evidence type="ECO:0000256" key="6">
    <source>
        <dbReference type="ARBA" id="ARBA00023274"/>
    </source>
</evidence>
<dbReference type="SUPFAM" id="SSF110324">
    <property type="entry name" value="Ribosomal L27 protein-like"/>
    <property type="match status" value="1"/>
</dbReference>
<evidence type="ECO:0000256" key="5">
    <source>
        <dbReference type="ARBA" id="ARBA00023128"/>
    </source>
</evidence>
<organism evidence="9 10">
    <name type="scientific">Cricetulus griseus</name>
    <name type="common">Chinese hamster</name>
    <name type="synonym">Cricetulus barabensis griseus</name>
    <dbReference type="NCBI Taxonomy" id="10029"/>
    <lineage>
        <taxon>Eukaryota</taxon>
        <taxon>Metazoa</taxon>
        <taxon>Chordata</taxon>
        <taxon>Craniata</taxon>
        <taxon>Vertebrata</taxon>
        <taxon>Euteleostomi</taxon>
        <taxon>Mammalia</taxon>
        <taxon>Eutheria</taxon>
        <taxon>Euarchontoglires</taxon>
        <taxon>Glires</taxon>
        <taxon>Rodentia</taxon>
        <taxon>Myomorpha</taxon>
        <taxon>Muroidea</taxon>
        <taxon>Cricetidae</taxon>
        <taxon>Cricetinae</taxon>
        <taxon>Cricetulus</taxon>
    </lineage>
</organism>
<comment type="subcellular location">
    <subcellularLocation>
        <location evidence="1">Mitochondrion</location>
    </subcellularLocation>
</comment>
<evidence type="ECO:0000256" key="7">
    <source>
        <dbReference type="ARBA" id="ARBA00035267"/>
    </source>
</evidence>
<dbReference type="AlphaFoldDB" id="A0A8C2MLB9"/>
<dbReference type="PANTHER" id="PTHR15893">
    <property type="entry name" value="RIBOSOMAL PROTEIN L27"/>
    <property type="match status" value="1"/>
</dbReference>